<keyword evidence="2 7" id="KW-0808">Transferase</keyword>
<feature type="domain" description="Pyridoxamine kinase/Phosphomethylpyrimidine kinase" evidence="6">
    <location>
        <begin position="72"/>
        <end position="264"/>
    </location>
</feature>
<dbReference type="Proteomes" id="UP001652394">
    <property type="component" value="Unassembled WGS sequence"/>
</dbReference>
<dbReference type="CDD" id="cd01173">
    <property type="entry name" value="pyridoxal_pyridoxamine_kinase"/>
    <property type="match status" value="1"/>
</dbReference>
<dbReference type="InterPro" id="IPR004625">
    <property type="entry name" value="PyrdxlKinase"/>
</dbReference>
<dbReference type="Gene3D" id="3.40.1190.20">
    <property type="match status" value="1"/>
</dbReference>
<evidence type="ECO:0000313" key="8">
    <source>
        <dbReference type="Proteomes" id="UP001652394"/>
    </source>
</evidence>
<sequence length="287" mass="32035">MTKKIAVINDLSGFGKCSLTAAISVIAAMGVQPCPLPTAVLSAQTGYDSYFLDDYTDKMEPFFREWEKMGAAFDGIYTGFMAGSRQIEQVFAFLDIFYKRDTFLLVDPVMGDNGKQYAIFTPELLRLMKQLVLRADIITPNLTELCLLTDTDHRMIENMTEERHLLTVISQMARNIMQKGPKMVIVTGIQFLDEADGKEKMGNLSVTKTEEHLCAFPYIGGSYSGTGDIFASAVAAGTAKKEEITSVMEKVGAMIECAMRDAVQEQIPRNDGIEYEKYLWMLKGEQE</sequence>
<evidence type="ECO:0000313" key="7">
    <source>
        <dbReference type="EMBL" id="MCU6746846.1"/>
    </source>
</evidence>
<dbReference type="RefSeq" id="WP_059066324.1">
    <property type="nucleotide sequence ID" value="NZ_JAOQJX010000004.1"/>
</dbReference>
<protein>
    <recommendedName>
        <fullName evidence="1">pyridoxal kinase</fullName>
        <ecNumber evidence="1">2.7.1.35</ecNumber>
    </recommendedName>
</protein>
<keyword evidence="4 7" id="KW-0418">Kinase</keyword>
<dbReference type="InterPro" id="IPR029056">
    <property type="entry name" value="Ribokinase-like"/>
</dbReference>
<evidence type="ECO:0000256" key="1">
    <source>
        <dbReference type="ARBA" id="ARBA00012104"/>
    </source>
</evidence>
<dbReference type="EMBL" id="JAOQJX010000004">
    <property type="protein sequence ID" value="MCU6746846.1"/>
    <property type="molecule type" value="Genomic_DNA"/>
</dbReference>
<evidence type="ECO:0000256" key="4">
    <source>
        <dbReference type="ARBA" id="ARBA00022777"/>
    </source>
</evidence>
<gene>
    <name evidence="7" type="ORF">OCV51_04080</name>
</gene>
<evidence type="ECO:0000256" key="3">
    <source>
        <dbReference type="ARBA" id="ARBA00022741"/>
    </source>
</evidence>
<dbReference type="GO" id="GO:0008478">
    <property type="term" value="F:pyridoxal kinase activity"/>
    <property type="evidence" value="ECO:0007669"/>
    <property type="project" value="UniProtKB-EC"/>
</dbReference>
<evidence type="ECO:0000256" key="5">
    <source>
        <dbReference type="ARBA" id="ARBA00022840"/>
    </source>
</evidence>
<dbReference type="InterPro" id="IPR013749">
    <property type="entry name" value="PM/HMP-P_kinase-1"/>
</dbReference>
<comment type="caution">
    <text evidence="7">The sequence shown here is derived from an EMBL/GenBank/DDBJ whole genome shotgun (WGS) entry which is preliminary data.</text>
</comment>
<dbReference type="EC" id="2.7.1.35" evidence="1"/>
<keyword evidence="3" id="KW-0547">Nucleotide-binding</keyword>
<dbReference type="PANTHER" id="PTHR10534:SF2">
    <property type="entry name" value="PYRIDOXAL KINASE"/>
    <property type="match status" value="1"/>
</dbReference>
<reference evidence="7 8" key="1">
    <citation type="journal article" date="2021" name="ISME Commun">
        <title>Automated analysis of genomic sequences facilitates high-throughput and comprehensive description of bacteria.</title>
        <authorList>
            <person name="Hitch T.C.A."/>
        </authorList>
    </citation>
    <scope>NUCLEOTIDE SEQUENCE [LARGE SCALE GENOMIC DNA]</scope>
    <source>
        <strain evidence="7 8">H2_18</strain>
    </source>
</reference>
<evidence type="ECO:0000256" key="2">
    <source>
        <dbReference type="ARBA" id="ARBA00022679"/>
    </source>
</evidence>
<organism evidence="7 8">
    <name type="scientific">Faecalicatena acetigenes</name>
    <dbReference type="NCBI Taxonomy" id="2981790"/>
    <lineage>
        <taxon>Bacteria</taxon>
        <taxon>Bacillati</taxon>
        <taxon>Bacillota</taxon>
        <taxon>Clostridia</taxon>
        <taxon>Lachnospirales</taxon>
        <taxon>Lachnospiraceae</taxon>
        <taxon>Faecalicatena</taxon>
    </lineage>
</organism>
<evidence type="ECO:0000259" key="6">
    <source>
        <dbReference type="Pfam" id="PF08543"/>
    </source>
</evidence>
<name>A0ABT2TAJ7_9FIRM</name>
<proteinExistence type="predicted"/>
<keyword evidence="5" id="KW-0067">ATP-binding</keyword>
<dbReference type="PANTHER" id="PTHR10534">
    <property type="entry name" value="PYRIDOXAL KINASE"/>
    <property type="match status" value="1"/>
</dbReference>
<accession>A0ABT2TAJ7</accession>
<dbReference type="SUPFAM" id="SSF53613">
    <property type="entry name" value="Ribokinase-like"/>
    <property type="match status" value="1"/>
</dbReference>
<keyword evidence="8" id="KW-1185">Reference proteome</keyword>
<dbReference type="Pfam" id="PF08543">
    <property type="entry name" value="Phos_pyr_kin"/>
    <property type="match status" value="1"/>
</dbReference>
<dbReference type="NCBIfam" id="NF005491">
    <property type="entry name" value="PRK07105.1"/>
    <property type="match status" value="1"/>
</dbReference>